<proteinExistence type="predicted"/>
<gene>
    <name evidence="1" type="ORF">DFQ27_000484</name>
</gene>
<organism evidence="1 2">
    <name type="scientific">Actinomortierella ambigua</name>
    <dbReference type="NCBI Taxonomy" id="1343610"/>
    <lineage>
        <taxon>Eukaryota</taxon>
        <taxon>Fungi</taxon>
        <taxon>Fungi incertae sedis</taxon>
        <taxon>Mucoromycota</taxon>
        <taxon>Mortierellomycotina</taxon>
        <taxon>Mortierellomycetes</taxon>
        <taxon>Mortierellales</taxon>
        <taxon>Mortierellaceae</taxon>
        <taxon>Actinomortierella</taxon>
    </lineage>
</organism>
<dbReference type="Proteomes" id="UP000807716">
    <property type="component" value="Unassembled WGS sequence"/>
</dbReference>
<name>A0A9P6PNR2_9FUNG</name>
<comment type="caution">
    <text evidence="1">The sequence shown here is derived from an EMBL/GenBank/DDBJ whole genome shotgun (WGS) entry which is preliminary data.</text>
</comment>
<protein>
    <submittedName>
        <fullName evidence="1">Uncharacterized protein</fullName>
    </submittedName>
</protein>
<dbReference type="EMBL" id="JAAAJB010001110">
    <property type="protein sequence ID" value="KAG0248992.1"/>
    <property type="molecule type" value="Genomic_DNA"/>
</dbReference>
<keyword evidence="2" id="KW-1185">Reference proteome</keyword>
<evidence type="ECO:0000313" key="1">
    <source>
        <dbReference type="EMBL" id="KAG0248992.1"/>
    </source>
</evidence>
<accession>A0A9P6PNR2</accession>
<reference evidence="1" key="1">
    <citation type="journal article" date="2020" name="Fungal Divers.">
        <title>Resolving the Mortierellaceae phylogeny through synthesis of multi-gene phylogenetics and phylogenomics.</title>
        <authorList>
            <person name="Vandepol N."/>
            <person name="Liber J."/>
            <person name="Desiro A."/>
            <person name="Na H."/>
            <person name="Kennedy M."/>
            <person name="Barry K."/>
            <person name="Grigoriev I.V."/>
            <person name="Miller A.N."/>
            <person name="O'Donnell K."/>
            <person name="Stajich J.E."/>
            <person name="Bonito G."/>
        </authorList>
    </citation>
    <scope>NUCLEOTIDE SEQUENCE</scope>
    <source>
        <strain evidence="1">BC1065</strain>
    </source>
</reference>
<feature type="non-terminal residue" evidence="1">
    <location>
        <position position="61"/>
    </location>
</feature>
<sequence length="61" mass="7068">MHRAHNTLKKRNTIDNTVSERIVNAVEEAGKDDEMKEEEIEVPEVEKEGEEKGEVVLFKMK</sequence>
<dbReference type="AlphaFoldDB" id="A0A9P6PNR2"/>
<evidence type="ECO:0000313" key="2">
    <source>
        <dbReference type="Proteomes" id="UP000807716"/>
    </source>
</evidence>